<feature type="compositionally biased region" description="Polar residues" evidence="1">
    <location>
        <begin position="51"/>
        <end position="60"/>
    </location>
</feature>
<evidence type="ECO:0000313" key="3">
    <source>
        <dbReference type="Proteomes" id="UP000276133"/>
    </source>
</evidence>
<sequence length="74" mass="7888">MPSQALMWLRKALPKPCPSLAPLTRPAMSTTLRKAGTLLAGLYFSHRKSNLESGTGTRPSFGSIVQKGKFSAAA</sequence>
<gene>
    <name evidence="2" type="ORF">BpHYR1_043990</name>
</gene>
<dbReference type="Proteomes" id="UP000276133">
    <property type="component" value="Unassembled WGS sequence"/>
</dbReference>
<protein>
    <submittedName>
        <fullName evidence="2">Uncharacterized protein</fullName>
    </submittedName>
</protein>
<comment type="caution">
    <text evidence="2">The sequence shown here is derived from an EMBL/GenBank/DDBJ whole genome shotgun (WGS) entry which is preliminary data.</text>
</comment>
<name>A0A3M7QSV5_BRAPC</name>
<feature type="region of interest" description="Disordered" evidence="1">
    <location>
        <begin position="50"/>
        <end position="74"/>
    </location>
</feature>
<proteinExistence type="predicted"/>
<reference evidence="2 3" key="1">
    <citation type="journal article" date="2018" name="Sci. Rep.">
        <title>Genomic signatures of local adaptation to the degree of environmental predictability in rotifers.</title>
        <authorList>
            <person name="Franch-Gras L."/>
            <person name="Hahn C."/>
            <person name="Garcia-Roger E.M."/>
            <person name="Carmona M.J."/>
            <person name="Serra M."/>
            <person name="Gomez A."/>
        </authorList>
    </citation>
    <scope>NUCLEOTIDE SEQUENCE [LARGE SCALE GENOMIC DNA]</scope>
    <source>
        <strain evidence="2">HYR1</strain>
    </source>
</reference>
<organism evidence="2 3">
    <name type="scientific">Brachionus plicatilis</name>
    <name type="common">Marine rotifer</name>
    <name type="synonym">Brachionus muelleri</name>
    <dbReference type="NCBI Taxonomy" id="10195"/>
    <lineage>
        <taxon>Eukaryota</taxon>
        <taxon>Metazoa</taxon>
        <taxon>Spiralia</taxon>
        <taxon>Gnathifera</taxon>
        <taxon>Rotifera</taxon>
        <taxon>Eurotatoria</taxon>
        <taxon>Monogononta</taxon>
        <taxon>Pseudotrocha</taxon>
        <taxon>Ploima</taxon>
        <taxon>Brachionidae</taxon>
        <taxon>Brachionus</taxon>
    </lineage>
</organism>
<evidence type="ECO:0000256" key="1">
    <source>
        <dbReference type="SAM" id="MobiDB-lite"/>
    </source>
</evidence>
<evidence type="ECO:0000313" key="2">
    <source>
        <dbReference type="EMBL" id="RNA14517.1"/>
    </source>
</evidence>
<dbReference type="AlphaFoldDB" id="A0A3M7QSV5"/>
<accession>A0A3M7QSV5</accession>
<dbReference type="EMBL" id="REGN01005163">
    <property type="protein sequence ID" value="RNA14517.1"/>
    <property type="molecule type" value="Genomic_DNA"/>
</dbReference>
<keyword evidence="3" id="KW-1185">Reference proteome</keyword>